<dbReference type="EMBL" id="LR798231">
    <property type="protein sequence ID" value="CAB5209233.1"/>
    <property type="molecule type" value="Genomic_DNA"/>
</dbReference>
<evidence type="ECO:0000313" key="1">
    <source>
        <dbReference type="EMBL" id="CAB4125866.1"/>
    </source>
</evidence>
<evidence type="ECO:0000313" key="2">
    <source>
        <dbReference type="EMBL" id="CAB5209233.1"/>
    </source>
</evidence>
<reference evidence="2" key="1">
    <citation type="submission" date="2020-05" db="EMBL/GenBank/DDBJ databases">
        <authorList>
            <person name="Chiriac C."/>
            <person name="Salcher M."/>
            <person name="Ghai R."/>
            <person name="Kavagutti S V."/>
        </authorList>
    </citation>
    <scope>NUCLEOTIDE SEQUENCE</scope>
</reference>
<name>A0A6J7WJA2_9CAUD</name>
<organism evidence="2">
    <name type="scientific">uncultured Caudovirales phage</name>
    <dbReference type="NCBI Taxonomy" id="2100421"/>
    <lineage>
        <taxon>Viruses</taxon>
        <taxon>Duplodnaviria</taxon>
        <taxon>Heunggongvirae</taxon>
        <taxon>Uroviricota</taxon>
        <taxon>Caudoviricetes</taxon>
        <taxon>Peduoviridae</taxon>
        <taxon>Maltschvirus</taxon>
        <taxon>Maltschvirus maltsch</taxon>
    </lineage>
</organism>
<proteinExistence type="predicted"/>
<gene>
    <name evidence="2" type="ORF">UFOVP181_372</name>
    <name evidence="1" type="ORF">UFOVP57_267</name>
</gene>
<accession>A0A6J7WJA2</accession>
<sequence length="265" mass="31375">MREFKVCYPDANTIDKVIKLKPINEFNAKYIKLDGDIGYWLSDHPFANDGFNLFRELVATFPIQKDNNHPDNLDPNPFDTIHVPEWVSQNIVNVVEEFYRLHNKIDTFASQIHEWGNVYYKHRSRPITCWRIPHIDYVHGMVANLWFTDHNISDSGTKLYRYKGKMYNEIYDFQKDTNHPRYKEWLAISDSPKRADAWFNIPDEELSTWGFECVGIAPSKEGTMTWYNSNICHLAYISENVEFRWSHAFAFSHETHPQTFGDLLR</sequence>
<protein>
    <submittedName>
        <fullName evidence="2">Uncharacterized protein</fullName>
    </submittedName>
</protein>
<dbReference type="EMBL" id="LR796187">
    <property type="protein sequence ID" value="CAB4125866.1"/>
    <property type="molecule type" value="Genomic_DNA"/>
</dbReference>